<evidence type="ECO:0000313" key="14">
    <source>
        <dbReference type="Proteomes" id="UP001057520"/>
    </source>
</evidence>
<evidence type="ECO:0000256" key="8">
    <source>
        <dbReference type="PROSITE-ProRule" id="PRU01360"/>
    </source>
</evidence>
<sequence>MQFSKARRRATAATVSWLALGAGLAIADQAWAQQAPTGPGANEATVVDEIVVGTRASLQSAMNRKKRAGTISDSIVAEDISQFPDKNVGEALGRITGVQLARDFGEGNAVSIRGVEPDLNRVEINGMSTLSSAGNLQVYGGGGRANDFRELASELVASIDVFKGFTADMTEGGVGGTVSIKTRKPLDFKKPTLSLTASAQNLDTGKGWKPRGNVLATTRLFDGRLGLMANVTYDDVDTRGDYVRNTSWGRFADFDNSANKTVDYYSALYSDQINALARGVGAQAGCSSLTTPDATQISTANLRTACLSQWYDYAPRTARYGVWTRNDERVSAEFTAQFRFTDRIDGWVSYERNQRKQRLNDINYGTDFTSLTRLRNAASATACSSTDTTASSVKVDANHNVTAYTLGNCLTTAGAGGYSGFGISARDFQDDTTANYYNFGANYRGDRLQIEFQGSSADTSNVKQTNNVSVSFDTPGMTVTLDPSTGNPAFTFANGYSPADASAIRQWQIQYRPSNSSSKEDQYKVDFDFDTHLPFVPKIEFGGRVTDYSTKGYGYGGFILNAGANPYSTADDTVIYSNAVNSTATILASQTIDQTSPVNASPASTTGYWATTETWSRAFSNSIFAQAMTSLPSDFYFGGGGIPSTWKYPDFNTVAAQLDASHFNLNNLEQTVGSDGKAYSQFPYYMTEKTDAQYIKFDYEFPLGDYEVEGNFGWRRVHTESTGTGVSSRAQTYAATNGGSSTTYTLSNALVSTSKSYTAWLPSFNAGLWVIPNKLTARAGFAQLLARPRLDFLMPTVTCTTDNSPDANGEFDEPSCVGGNPALKPYRANQYDLSFEYYPNKDTQVSVGLFKKDIKSFYLSNRTLLGKRDVYGDGVLYNYSTYINGDGAKIQGVEITAKTAFTFLPGIFSGFGVDANYTYQKAEDVELFSQLDGSPLPFPGLSSDSANLTVWYDKGPINARLAYNYRSKYLVSAADNSLQPVYRDATGYLDGKITWKPQQLFGVQNISFFVEGKNLTKEEERSTAGDIRLTELGYFGRRFFVGMGLKF</sequence>
<evidence type="ECO:0000256" key="2">
    <source>
        <dbReference type="ARBA" id="ARBA00022448"/>
    </source>
</evidence>
<keyword evidence="7 8" id="KW-0998">Cell outer membrane</keyword>
<dbReference type="PANTHER" id="PTHR40980">
    <property type="entry name" value="PLUG DOMAIN-CONTAINING PROTEIN"/>
    <property type="match status" value="1"/>
</dbReference>
<gene>
    <name evidence="13" type="ORF">MZV50_16065</name>
</gene>
<dbReference type="PROSITE" id="PS52016">
    <property type="entry name" value="TONB_DEPENDENT_REC_3"/>
    <property type="match status" value="1"/>
</dbReference>
<evidence type="ECO:0000259" key="12">
    <source>
        <dbReference type="Pfam" id="PF07715"/>
    </source>
</evidence>
<proteinExistence type="inferred from homology"/>
<keyword evidence="14" id="KW-1185">Reference proteome</keyword>
<feature type="chain" id="PRO_5045464925" evidence="10">
    <location>
        <begin position="33"/>
        <end position="1047"/>
    </location>
</feature>
<evidence type="ECO:0000259" key="11">
    <source>
        <dbReference type="Pfam" id="PF00593"/>
    </source>
</evidence>
<feature type="domain" description="TonB-dependent receptor-like beta-barrel" evidence="11">
    <location>
        <begin position="486"/>
        <end position="1015"/>
    </location>
</feature>
<dbReference type="Pfam" id="PF07715">
    <property type="entry name" value="Plug"/>
    <property type="match status" value="1"/>
</dbReference>
<dbReference type="Gene3D" id="2.40.170.20">
    <property type="entry name" value="TonB-dependent receptor, beta-barrel domain"/>
    <property type="match status" value="1"/>
</dbReference>
<organism evidence="13 14">
    <name type="scientific">Caulobacter segnis</name>
    <dbReference type="NCBI Taxonomy" id="88688"/>
    <lineage>
        <taxon>Bacteria</taxon>
        <taxon>Pseudomonadati</taxon>
        <taxon>Pseudomonadota</taxon>
        <taxon>Alphaproteobacteria</taxon>
        <taxon>Caulobacterales</taxon>
        <taxon>Caulobacteraceae</taxon>
        <taxon>Caulobacter</taxon>
    </lineage>
</organism>
<evidence type="ECO:0000256" key="10">
    <source>
        <dbReference type="SAM" id="SignalP"/>
    </source>
</evidence>
<dbReference type="InterPro" id="IPR010104">
    <property type="entry name" value="TonB_rcpt_bac"/>
</dbReference>
<evidence type="ECO:0000256" key="6">
    <source>
        <dbReference type="ARBA" id="ARBA00023136"/>
    </source>
</evidence>
<keyword evidence="13" id="KW-0675">Receptor</keyword>
<dbReference type="Proteomes" id="UP001057520">
    <property type="component" value="Chromosome"/>
</dbReference>
<reference evidence="13 14" key="1">
    <citation type="submission" date="2022-04" db="EMBL/GenBank/DDBJ databases">
        <title>Genome sequence of soybean root-associated Caulobacter segnis RL271.</title>
        <authorList>
            <person name="Longley R."/>
            <person name="Bonito G."/>
            <person name="Trigodet F."/>
            <person name="Crosson S."/>
            <person name="Fiebig A."/>
        </authorList>
    </citation>
    <scope>NUCLEOTIDE SEQUENCE [LARGE SCALE GENOMIC DNA]</scope>
    <source>
        <strain evidence="13 14">RL271</strain>
    </source>
</reference>
<accession>A0ABY4ZNJ5</accession>
<feature type="signal peptide" evidence="10">
    <location>
        <begin position="1"/>
        <end position="32"/>
    </location>
</feature>
<dbReference type="InterPro" id="IPR000531">
    <property type="entry name" value="Beta-barrel_TonB"/>
</dbReference>
<comment type="similarity">
    <text evidence="8 9">Belongs to the TonB-dependent receptor family.</text>
</comment>
<dbReference type="InterPro" id="IPR012910">
    <property type="entry name" value="Plug_dom"/>
</dbReference>
<evidence type="ECO:0000256" key="4">
    <source>
        <dbReference type="ARBA" id="ARBA00022692"/>
    </source>
</evidence>
<keyword evidence="2 8" id="KW-0813">Transport</keyword>
<evidence type="ECO:0000256" key="5">
    <source>
        <dbReference type="ARBA" id="ARBA00023077"/>
    </source>
</evidence>
<evidence type="ECO:0000256" key="7">
    <source>
        <dbReference type="ARBA" id="ARBA00023237"/>
    </source>
</evidence>
<keyword evidence="4 8" id="KW-0812">Transmembrane</keyword>
<dbReference type="Gene3D" id="2.170.130.10">
    <property type="entry name" value="TonB-dependent receptor, plug domain"/>
    <property type="match status" value="1"/>
</dbReference>
<dbReference type="NCBIfam" id="TIGR01782">
    <property type="entry name" value="TonB-Xanth-Caul"/>
    <property type="match status" value="1"/>
</dbReference>
<evidence type="ECO:0000313" key="13">
    <source>
        <dbReference type="EMBL" id="USQ94120.1"/>
    </source>
</evidence>
<dbReference type="Pfam" id="PF00593">
    <property type="entry name" value="TonB_dep_Rec_b-barrel"/>
    <property type="match status" value="1"/>
</dbReference>
<keyword evidence="6 8" id="KW-0472">Membrane</keyword>
<evidence type="ECO:0000256" key="3">
    <source>
        <dbReference type="ARBA" id="ARBA00022452"/>
    </source>
</evidence>
<keyword evidence="3 8" id="KW-1134">Transmembrane beta strand</keyword>
<keyword evidence="10" id="KW-0732">Signal</keyword>
<dbReference type="InterPro" id="IPR036942">
    <property type="entry name" value="Beta-barrel_TonB_sf"/>
</dbReference>
<name>A0ABY4ZNJ5_9CAUL</name>
<dbReference type="EMBL" id="CP096040">
    <property type="protein sequence ID" value="USQ94120.1"/>
    <property type="molecule type" value="Genomic_DNA"/>
</dbReference>
<evidence type="ECO:0000256" key="9">
    <source>
        <dbReference type="RuleBase" id="RU003357"/>
    </source>
</evidence>
<dbReference type="InterPro" id="IPR039426">
    <property type="entry name" value="TonB-dep_rcpt-like"/>
</dbReference>
<keyword evidence="5 9" id="KW-0798">TonB box</keyword>
<evidence type="ECO:0000256" key="1">
    <source>
        <dbReference type="ARBA" id="ARBA00004571"/>
    </source>
</evidence>
<comment type="subcellular location">
    <subcellularLocation>
        <location evidence="1 8">Cell outer membrane</location>
        <topology evidence="1 8">Multi-pass membrane protein</topology>
    </subcellularLocation>
</comment>
<dbReference type="PANTHER" id="PTHR40980:SF3">
    <property type="entry name" value="TONB-DEPENDENT RECEPTOR-LIKE BETA-BARREL DOMAIN-CONTAINING PROTEIN"/>
    <property type="match status" value="1"/>
</dbReference>
<dbReference type="InterPro" id="IPR037066">
    <property type="entry name" value="Plug_dom_sf"/>
</dbReference>
<protein>
    <submittedName>
        <fullName evidence="13">TonB-dependent receptor</fullName>
    </submittedName>
</protein>
<dbReference type="SUPFAM" id="SSF56935">
    <property type="entry name" value="Porins"/>
    <property type="match status" value="1"/>
</dbReference>
<feature type="domain" description="TonB-dependent receptor plug" evidence="12">
    <location>
        <begin position="70"/>
        <end position="177"/>
    </location>
</feature>